<dbReference type="InterPro" id="IPR008969">
    <property type="entry name" value="CarboxyPept-like_regulatory"/>
</dbReference>
<dbReference type="AlphaFoldDB" id="A0A4U0ESE7"/>
<dbReference type="Proteomes" id="UP000307657">
    <property type="component" value="Unassembled WGS sequence"/>
</dbReference>
<dbReference type="EMBL" id="SUPL01000005">
    <property type="protein sequence ID" value="TJY34630.1"/>
    <property type="molecule type" value="Genomic_DNA"/>
</dbReference>
<accession>A0A4U0ESE7</accession>
<gene>
    <name evidence="2" type="ORF">E5167_09980</name>
</gene>
<dbReference type="Pfam" id="PF13715">
    <property type="entry name" value="CarbopepD_reg_2"/>
    <property type="match status" value="1"/>
</dbReference>
<organism evidence="2 3">
    <name type="scientific">Pontimicrobium aquaticum</name>
    <dbReference type="NCBI Taxonomy" id="2565367"/>
    <lineage>
        <taxon>Bacteria</taxon>
        <taxon>Pseudomonadati</taxon>
        <taxon>Bacteroidota</taxon>
        <taxon>Flavobacteriia</taxon>
        <taxon>Flavobacteriales</taxon>
        <taxon>Flavobacteriaceae</taxon>
        <taxon>Pontimicrobium</taxon>
    </lineage>
</organism>
<evidence type="ECO:0000313" key="3">
    <source>
        <dbReference type="Proteomes" id="UP000307657"/>
    </source>
</evidence>
<keyword evidence="3" id="KW-1185">Reference proteome</keyword>
<dbReference type="OrthoDB" id="9768470at2"/>
<dbReference type="GO" id="GO:0004180">
    <property type="term" value="F:carboxypeptidase activity"/>
    <property type="evidence" value="ECO:0007669"/>
    <property type="project" value="UniProtKB-KW"/>
</dbReference>
<reference evidence="2 3" key="1">
    <citation type="submission" date="2019-04" db="EMBL/GenBank/DDBJ databases">
        <title>Lacinutrix sp. nov., isolated from marine water.</title>
        <authorList>
            <person name="Kim W."/>
        </authorList>
    </citation>
    <scope>NUCLEOTIDE SEQUENCE [LARGE SCALE GENOMIC DNA]</scope>
    <source>
        <strain evidence="2 3">CAU 1491</strain>
    </source>
</reference>
<dbReference type="Gene3D" id="2.60.40.1120">
    <property type="entry name" value="Carboxypeptidase-like, regulatory domain"/>
    <property type="match status" value="1"/>
</dbReference>
<feature type="chain" id="PRO_5020910744" evidence="1">
    <location>
        <begin position="19"/>
        <end position="128"/>
    </location>
</feature>
<proteinExistence type="predicted"/>
<keyword evidence="1" id="KW-0732">Signal</keyword>
<dbReference type="SUPFAM" id="SSF49464">
    <property type="entry name" value="Carboxypeptidase regulatory domain-like"/>
    <property type="match status" value="1"/>
</dbReference>
<keyword evidence="2" id="KW-0378">Hydrolase</keyword>
<comment type="caution">
    <text evidence="2">The sequence shown here is derived from an EMBL/GenBank/DDBJ whole genome shotgun (WGS) entry which is preliminary data.</text>
</comment>
<evidence type="ECO:0000313" key="2">
    <source>
        <dbReference type="EMBL" id="TJY34630.1"/>
    </source>
</evidence>
<evidence type="ECO:0000256" key="1">
    <source>
        <dbReference type="SAM" id="SignalP"/>
    </source>
</evidence>
<feature type="signal peptide" evidence="1">
    <location>
        <begin position="1"/>
        <end position="18"/>
    </location>
</feature>
<dbReference type="RefSeq" id="WP_136843633.1">
    <property type="nucleotide sequence ID" value="NZ_SUPL01000005.1"/>
</dbReference>
<keyword evidence="2" id="KW-0645">Protease</keyword>
<keyword evidence="2" id="KW-0121">Carboxypeptidase</keyword>
<protein>
    <submittedName>
        <fullName evidence="2">Carboxypeptidase-like regulatory domain-containing protein</fullName>
    </submittedName>
</protein>
<sequence>MRRIIFLSAFFISTFAFAQKTSSISGILMDAELNNEPLKFAKVSIKEIGKETYTDKNGVFKFENLTEGTYTLEYSFVGYETQEIKTKHSFGKETFVKLFLSASTLSFDDILLTLDRADKKDDRPTNSH</sequence>
<name>A0A4U0ESE7_9FLAO</name>